<dbReference type="AlphaFoldDB" id="A0A8J7H4D7"/>
<comment type="subcellular location">
    <subcellularLocation>
        <location evidence="1">Cell membrane</location>
        <topology evidence="1">Multi-pass membrane protein</topology>
    </subcellularLocation>
</comment>
<evidence type="ECO:0000313" key="8">
    <source>
        <dbReference type="EMBL" id="MBH1942283.1"/>
    </source>
</evidence>
<reference evidence="8" key="1">
    <citation type="submission" date="2020-12" db="EMBL/GenBank/DDBJ databases">
        <title>M. sibirica DSM 26468T genome.</title>
        <authorList>
            <person name="Thieme N."/>
            <person name="Rettenmaier R."/>
            <person name="Zverlov V."/>
            <person name="Liebl W."/>
        </authorList>
    </citation>
    <scope>NUCLEOTIDE SEQUENCE</scope>
    <source>
        <strain evidence="8">DSM 26468</strain>
    </source>
</reference>
<evidence type="ECO:0000256" key="2">
    <source>
        <dbReference type="ARBA" id="ARBA00022475"/>
    </source>
</evidence>
<feature type="transmembrane region" description="Helical" evidence="6">
    <location>
        <begin position="56"/>
        <end position="77"/>
    </location>
</feature>
<protein>
    <recommendedName>
        <fullName evidence="7">Putative aromatic acid exporter C-terminal domain-containing protein</fullName>
    </recommendedName>
</protein>
<dbReference type="InterPro" id="IPR021062">
    <property type="entry name" value="ArAE_1_C"/>
</dbReference>
<feature type="transmembrane region" description="Helical" evidence="6">
    <location>
        <begin position="127"/>
        <end position="148"/>
    </location>
</feature>
<keyword evidence="9" id="KW-1185">Reference proteome</keyword>
<gene>
    <name evidence="8" type="ORF">I5677_15385</name>
</gene>
<dbReference type="InterPro" id="IPR052984">
    <property type="entry name" value="UPF0421"/>
</dbReference>
<evidence type="ECO:0000259" key="7">
    <source>
        <dbReference type="Pfam" id="PF11728"/>
    </source>
</evidence>
<dbReference type="Gene3D" id="1.20.120.940">
    <property type="entry name" value="Putative aromatic acid exporter, C-terminal domain"/>
    <property type="match status" value="1"/>
</dbReference>
<evidence type="ECO:0000256" key="6">
    <source>
        <dbReference type="SAM" id="Phobius"/>
    </source>
</evidence>
<keyword evidence="5 6" id="KW-0472">Membrane</keyword>
<dbReference type="EMBL" id="JAEAGR010000019">
    <property type="protein sequence ID" value="MBH1942283.1"/>
    <property type="molecule type" value="Genomic_DNA"/>
</dbReference>
<dbReference type="GO" id="GO:0005886">
    <property type="term" value="C:plasma membrane"/>
    <property type="evidence" value="ECO:0007669"/>
    <property type="project" value="UniProtKB-SubCell"/>
</dbReference>
<dbReference type="InterPro" id="IPR038323">
    <property type="entry name" value="ArAE_1_C_sf"/>
</dbReference>
<organism evidence="8 9">
    <name type="scientific">Mobilitalea sibirica</name>
    <dbReference type="NCBI Taxonomy" id="1462919"/>
    <lineage>
        <taxon>Bacteria</taxon>
        <taxon>Bacillati</taxon>
        <taxon>Bacillota</taxon>
        <taxon>Clostridia</taxon>
        <taxon>Lachnospirales</taxon>
        <taxon>Lachnospiraceae</taxon>
        <taxon>Mobilitalea</taxon>
    </lineage>
</organism>
<keyword evidence="4 6" id="KW-1133">Transmembrane helix</keyword>
<comment type="caution">
    <text evidence="8">The sequence shown here is derived from an EMBL/GenBank/DDBJ whole genome shotgun (WGS) entry which is preliminary data.</text>
</comment>
<evidence type="ECO:0000313" key="9">
    <source>
        <dbReference type="Proteomes" id="UP000623269"/>
    </source>
</evidence>
<dbReference type="PANTHER" id="PTHR40064:SF1">
    <property type="entry name" value="MEMBRANE PROTEIN"/>
    <property type="match status" value="1"/>
</dbReference>
<evidence type="ECO:0000256" key="4">
    <source>
        <dbReference type="ARBA" id="ARBA00022989"/>
    </source>
</evidence>
<feature type="transmembrane region" description="Helical" evidence="6">
    <location>
        <begin position="12"/>
        <end position="36"/>
    </location>
</feature>
<keyword evidence="2" id="KW-1003">Cell membrane</keyword>
<dbReference type="Pfam" id="PF06081">
    <property type="entry name" value="ArAE_1"/>
    <property type="match status" value="1"/>
</dbReference>
<dbReference type="InterPro" id="IPR010343">
    <property type="entry name" value="ArAE_1"/>
</dbReference>
<keyword evidence="3 6" id="KW-0812">Transmembrane</keyword>
<evidence type="ECO:0000256" key="1">
    <source>
        <dbReference type="ARBA" id="ARBA00004651"/>
    </source>
</evidence>
<dbReference type="Proteomes" id="UP000623269">
    <property type="component" value="Unassembled WGS sequence"/>
</dbReference>
<feature type="domain" description="Putative aromatic acid exporter C-terminal" evidence="7">
    <location>
        <begin position="236"/>
        <end position="376"/>
    </location>
</feature>
<proteinExistence type="predicted"/>
<dbReference type="Pfam" id="PF11728">
    <property type="entry name" value="ArAE_1_C"/>
    <property type="match status" value="1"/>
</dbReference>
<dbReference type="RefSeq" id="WP_197662535.1">
    <property type="nucleotide sequence ID" value="NZ_JAEAGR010000019.1"/>
</dbReference>
<name>A0A8J7H4D7_9FIRM</name>
<evidence type="ECO:0000256" key="3">
    <source>
        <dbReference type="ARBA" id="ARBA00022692"/>
    </source>
</evidence>
<evidence type="ECO:0000256" key="5">
    <source>
        <dbReference type="ARBA" id="ARBA00023136"/>
    </source>
</evidence>
<feature type="transmembrane region" description="Helical" evidence="6">
    <location>
        <begin position="84"/>
        <end position="107"/>
    </location>
</feature>
<sequence>MNYSDFIRKVNFLYLIKTAIGSAVAILLADWLGLAFSPSAGIITILSIQNTKKETLLIAIKRMIAFFLAFIITYIIFKSFGYTTVAFGGFVFLFVAICTVTGLKEGISMNAVLMTHFLIEKRMDLPLILNEIGLLLIGLGIGIVLNLIMPKYKERIRKEQLALEEEIKLMLHNMANVLRSKKVCLVQGATEESPELFLNMLEASDNSTQDTTMEHNDDKNAVKTDNDYKMSSSRIIGTMETKDTIQLDFRQLDLRLENLLMSAYEDAGNTLLANTRYMVSYLEMRKYQIDVLKDIVIHMNRIPVLLRQTYPIADFMESIARSFHELNNVKGLVKEFEELYQYYQKEELPKNRIEFEYRAILYQILTELEYFLHLKQNFIKELEEKNMKSYWSY</sequence>
<accession>A0A8J7H4D7</accession>
<dbReference type="PANTHER" id="PTHR40064">
    <property type="entry name" value="MEMBRANE PROTEIN-RELATED"/>
    <property type="match status" value="1"/>
</dbReference>